<dbReference type="Pfam" id="PF22974">
    <property type="entry name" value="DUF7029"/>
    <property type="match status" value="1"/>
</dbReference>
<feature type="non-terminal residue" evidence="3">
    <location>
        <position position="1"/>
    </location>
</feature>
<dbReference type="AlphaFoldDB" id="A0A6A7AMH7"/>
<accession>A0A6A7AMH7</accession>
<sequence length="804" mass="87939">TEPANEFYFGIIDLIFHAPAVILEHSSHIDKIEYTHNKLVIEFGSTYARDLAKESWPEGTIIVSNTADCKASSDDDQCYFKVNEVINADEEDAIIVFGNPQTRDESTKGGEARWGRYKPDKNGFGNGKQPNGVSSCHGSPSSCPNSGKYNQANSASAGIPEASTEAPPDTKYHLPTACTGSYFDLDLDEAIGVGVLSDDYLAFLQEASNDLSSDSHSKLSRRVSKFHRRGWGWWNKIWNAVKKHVIEPVVNVVKKVYKYGSAVVKGSFNFALPDGNKASIKQVDSPWGPAALIAAYGTQSKIKADKGVQYEAYLNIYCVGCAAQGRIELAGSATWDVRKGITKGEIEVWADLKVAMKVGIDAQIKLTREWKKQLFQRGLPSLDFGFIIIGPTIRVDARVALEAGAEGRILAGAEMNWNRAYAKVDFIDPSKSTRRNFDPIGHPILEAEGSIYVGAELGLPIGLHFGITIAHWSKAVGLIDEPMIKGIAKAAARAELADGKITAGFTLTEGCKGIHASLSLRNKLVCDVLDIKEFTILDTDYKSIASMCIPIGKQTKSTADNGEISKITDDERTKSSEATDAGVNYGFPNVEDDPYKRTDGYVFTKLLAGSYNVMYCSNGNMYLKYITQQADLGCDDLFAYNDDAVVGDGQGRYFYYHDDSMNAAGVSRLRLGVEESPIEGTSAVAMVPWRASATGTEPDAEVEGLYVIADFVKEDIYYMTFCTYKDQQRPKIYVVSNITSGIDVLESGDVKFSVTGGDVDRCYPLTAKEDAEEQDKWAEWDTSLDTDANGLEFELPDESNSPAA</sequence>
<dbReference type="InterPro" id="IPR054293">
    <property type="entry name" value="DUF7029"/>
</dbReference>
<keyword evidence="4" id="KW-1185">Reference proteome</keyword>
<dbReference type="OrthoDB" id="3791787at2759"/>
<feature type="compositionally biased region" description="Polar residues" evidence="1">
    <location>
        <begin position="128"/>
        <end position="156"/>
    </location>
</feature>
<proteinExistence type="predicted"/>
<dbReference type="Proteomes" id="UP000799423">
    <property type="component" value="Unassembled WGS sequence"/>
</dbReference>
<gene>
    <name evidence="3" type="ORF">T440DRAFT_410610</name>
</gene>
<reference evidence="3" key="1">
    <citation type="submission" date="2020-01" db="EMBL/GenBank/DDBJ databases">
        <authorList>
            <consortium name="DOE Joint Genome Institute"/>
            <person name="Haridas S."/>
            <person name="Albert R."/>
            <person name="Binder M."/>
            <person name="Bloem J."/>
            <person name="Labutti K."/>
            <person name="Salamov A."/>
            <person name="Andreopoulos B."/>
            <person name="Baker S.E."/>
            <person name="Barry K."/>
            <person name="Bills G."/>
            <person name="Bluhm B.H."/>
            <person name="Cannon C."/>
            <person name="Castanera R."/>
            <person name="Culley D.E."/>
            <person name="Daum C."/>
            <person name="Ezra D."/>
            <person name="Gonzalez J.B."/>
            <person name="Henrissat B."/>
            <person name="Kuo A."/>
            <person name="Liang C."/>
            <person name="Lipzen A."/>
            <person name="Lutzoni F."/>
            <person name="Magnuson J."/>
            <person name="Mondo S."/>
            <person name="Nolan M."/>
            <person name="Ohm R."/>
            <person name="Pangilinan J."/>
            <person name="Park H.-J."/>
            <person name="Ramirez L."/>
            <person name="Alfaro M."/>
            <person name="Sun H."/>
            <person name="Tritt A."/>
            <person name="Yoshinaga Y."/>
            <person name="Zwiers L.-H."/>
            <person name="Turgeon B.G."/>
            <person name="Goodwin S.B."/>
            <person name="Spatafora J.W."/>
            <person name="Crous P.W."/>
            <person name="Grigoriev I.V."/>
        </authorList>
    </citation>
    <scope>NUCLEOTIDE SEQUENCE</scope>
    <source>
        <strain evidence="3">IPT5</strain>
    </source>
</reference>
<evidence type="ECO:0000256" key="1">
    <source>
        <dbReference type="SAM" id="MobiDB-lite"/>
    </source>
</evidence>
<evidence type="ECO:0000259" key="2">
    <source>
        <dbReference type="Pfam" id="PF22974"/>
    </source>
</evidence>
<feature type="domain" description="DUF7029" evidence="2">
    <location>
        <begin position="17"/>
        <end position="102"/>
    </location>
</feature>
<protein>
    <recommendedName>
        <fullName evidence="2">DUF7029 domain-containing protein</fullName>
    </recommendedName>
</protein>
<feature type="region of interest" description="Disordered" evidence="1">
    <location>
        <begin position="100"/>
        <end position="171"/>
    </location>
</feature>
<evidence type="ECO:0000313" key="4">
    <source>
        <dbReference type="Proteomes" id="UP000799423"/>
    </source>
</evidence>
<evidence type="ECO:0000313" key="3">
    <source>
        <dbReference type="EMBL" id="KAF2844233.1"/>
    </source>
</evidence>
<dbReference type="EMBL" id="MU006398">
    <property type="protein sequence ID" value="KAF2844233.1"/>
    <property type="molecule type" value="Genomic_DNA"/>
</dbReference>
<organism evidence="3 4">
    <name type="scientific">Plenodomus tracheiphilus IPT5</name>
    <dbReference type="NCBI Taxonomy" id="1408161"/>
    <lineage>
        <taxon>Eukaryota</taxon>
        <taxon>Fungi</taxon>
        <taxon>Dikarya</taxon>
        <taxon>Ascomycota</taxon>
        <taxon>Pezizomycotina</taxon>
        <taxon>Dothideomycetes</taxon>
        <taxon>Pleosporomycetidae</taxon>
        <taxon>Pleosporales</taxon>
        <taxon>Pleosporineae</taxon>
        <taxon>Leptosphaeriaceae</taxon>
        <taxon>Plenodomus</taxon>
    </lineage>
</organism>
<feature type="compositionally biased region" description="Basic and acidic residues" evidence="1">
    <location>
        <begin position="102"/>
        <end position="121"/>
    </location>
</feature>
<name>A0A6A7AMH7_9PLEO</name>